<keyword evidence="6" id="KW-1185">Reference proteome</keyword>
<dbReference type="InterPro" id="IPR000671">
    <property type="entry name" value="Peptidase_A31"/>
</dbReference>
<evidence type="ECO:0000256" key="3">
    <source>
        <dbReference type="ARBA" id="ARBA00022750"/>
    </source>
</evidence>
<dbReference type="AlphaFoldDB" id="A0AAJ3NL21"/>
<keyword evidence="2" id="KW-0645">Protease</keyword>
<dbReference type="CDD" id="cd00518">
    <property type="entry name" value="H2MP"/>
    <property type="match status" value="1"/>
</dbReference>
<dbReference type="InterPro" id="IPR023430">
    <property type="entry name" value="Pept_HybD-like_dom_sf"/>
</dbReference>
<evidence type="ECO:0000313" key="6">
    <source>
        <dbReference type="Proteomes" id="UP000193387"/>
    </source>
</evidence>
<dbReference type="EMBL" id="LQPR01000068">
    <property type="protein sequence ID" value="ORW66194.1"/>
    <property type="molecule type" value="Genomic_DNA"/>
</dbReference>
<keyword evidence="4" id="KW-0378">Hydrolase</keyword>
<comment type="similarity">
    <text evidence="1">Belongs to the peptidase A31 family.</text>
</comment>
<keyword evidence="3" id="KW-0064">Aspartyl protease</keyword>
<evidence type="ECO:0000313" key="5">
    <source>
        <dbReference type="EMBL" id="ORW66194.1"/>
    </source>
</evidence>
<name>A0AAJ3NL21_9MYCO</name>
<protein>
    <submittedName>
        <fullName evidence="5">Peptidase M52</fullName>
    </submittedName>
</protein>
<dbReference type="PANTHER" id="PTHR30302:SF1">
    <property type="entry name" value="HYDROGENASE 2 MATURATION PROTEASE"/>
    <property type="match status" value="1"/>
</dbReference>
<dbReference type="GO" id="GO:0016485">
    <property type="term" value="P:protein processing"/>
    <property type="evidence" value="ECO:0007669"/>
    <property type="project" value="TreeGrafter"/>
</dbReference>
<proteinExistence type="inferred from homology"/>
<dbReference type="GO" id="GO:0008047">
    <property type="term" value="F:enzyme activator activity"/>
    <property type="evidence" value="ECO:0007669"/>
    <property type="project" value="InterPro"/>
</dbReference>
<dbReference type="NCBIfam" id="TIGR00072">
    <property type="entry name" value="hydrog_prot"/>
    <property type="match status" value="1"/>
</dbReference>
<dbReference type="PANTHER" id="PTHR30302">
    <property type="entry name" value="HYDROGENASE 1 MATURATION PROTEASE"/>
    <property type="match status" value="1"/>
</dbReference>
<dbReference type="RefSeq" id="WP_085257951.1">
    <property type="nucleotide sequence ID" value="NZ_AP022573.1"/>
</dbReference>
<comment type="caution">
    <text evidence="5">The sequence shown here is derived from an EMBL/GenBank/DDBJ whole genome shotgun (WGS) entry which is preliminary data.</text>
</comment>
<dbReference type="GO" id="GO:0004190">
    <property type="term" value="F:aspartic-type endopeptidase activity"/>
    <property type="evidence" value="ECO:0007669"/>
    <property type="project" value="UniProtKB-KW"/>
</dbReference>
<accession>A0AAJ3NL21</accession>
<dbReference type="Gene3D" id="3.40.50.1450">
    <property type="entry name" value="HybD-like"/>
    <property type="match status" value="1"/>
</dbReference>
<dbReference type="SUPFAM" id="SSF53163">
    <property type="entry name" value="HybD-like"/>
    <property type="match status" value="1"/>
</dbReference>
<reference evidence="5 6" key="1">
    <citation type="submission" date="2016-01" db="EMBL/GenBank/DDBJ databases">
        <title>The new phylogeny of the genus Mycobacterium.</title>
        <authorList>
            <person name="Tarcisio F."/>
            <person name="Conor M."/>
            <person name="Antonella G."/>
            <person name="Elisabetta G."/>
            <person name="Giulia F.S."/>
            <person name="Sara T."/>
            <person name="Anna F."/>
            <person name="Clotilde B."/>
            <person name="Roberto B."/>
            <person name="Veronica D.S."/>
            <person name="Fabio R."/>
            <person name="Monica P."/>
            <person name="Olivier J."/>
            <person name="Enrico T."/>
            <person name="Nicola S."/>
        </authorList>
    </citation>
    <scope>NUCLEOTIDE SEQUENCE [LARGE SCALE GENOMIC DNA]</scope>
    <source>
        <strain evidence="5 6">DSM 44616</strain>
    </source>
</reference>
<sequence>MTGPVVVVGLGNDHRRDDGVGPAVAAALDSLDLPGVVVVTGIADPLSLLEAWTGAGLAIVIDAAVASPPRPGRVRRCTLADLTAENVGLSSHGVDVAHTHGLGAALGRLPDDLVVLAVEVADTGHGTGLTPPVARAVPEAVRLARREIDVALEGRRNAGI</sequence>
<dbReference type="Pfam" id="PF01750">
    <property type="entry name" value="HycI"/>
    <property type="match status" value="1"/>
</dbReference>
<gene>
    <name evidence="5" type="ORF">AWC23_23380</name>
</gene>
<organism evidence="5 6">
    <name type="scientific">Mycobacterium saskatchewanense</name>
    <dbReference type="NCBI Taxonomy" id="220927"/>
    <lineage>
        <taxon>Bacteria</taxon>
        <taxon>Bacillati</taxon>
        <taxon>Actinomycetota</taxon>
        <taxon>Actinomycetes</taxon>
        <taxon>Mycobacteriales</taxon>
        <taxon>Mycobacteriaceae</taxon>
        <taxon>Mycobacterium</taxon>
        <taxon>Mycobacterium simiae complex</taxon>
    </lineage>
</organism>
<evidence type="ECO:0000256" key="1">
    <source>
        <dbReference type="ARBA" id="ARBA00006814"/>
    </source>
</evidence>
<evidence type="ECO:0000256" key="2">
    <source>
        <dbReference type="ARBA" id="ARBA00022670"/>
    </source>
</evidence>
<dbReference type="Proteomes" id="UP000193387">
    <property type="component" value="Unassembled WGS sequence"/>
</dbReference>
<evidence type="ECO:0000256" key="4">
    <source>
        <dbReference type="ARBA" id="ARBA00022801"/>
    </source>
</evidence>